<evidence type="ECO:0000259" key="1">
    <source>
        <dbReference type="Pfam" id="PF00561"/>
    </source>
</evidence>
<dbReference type="PRINTS" id="PR00111">
    <property type="entry name" value="ABHYDROLASE"/>
</dbReference>
<dbReference type="SUPFAM" id="SSF53474">
    <property type="entry name" value="alpha/beta-Hydrolases"/>
    <property type="match status" value="1"/>
</dbReference>
<dbReference type="Pfam" id="PF00561">
    <property type="entry name" value="Abhydrolase_1"/>
    <property type="match status" value="1"/>
</dbReference>
<gene>
    <name evidence="2" type="ORF">VV01_21430</name>
</gene>
<dbReference type="InterPro" id="IPR050228">
    <property type="entry name" value="Carboxylesterase_BioH"/>
</dbReference>
<accession>A0A0L6CE58</accession>
<dbReference type="PANTHER" id="PTHR43194">
    <property type="entry name" value="HYDROLASE ALPHA/BETA FOLD FAMILY"/>
    <property type="match status" value="1"/>
</dbReference>
<protein>
    <recommendedName>
        <fullName evidence="1">AB hydrolase-1 domain-containing protein</fullName>
    </recommendedName>
</protein>
<dbReference type="EMBL" id="LAIR01000003">
    <property type="protein sequence ID" value="KNX35949.1"/>
    <property type="molecule type" value="Genomic_DNA"/>
</dbReference>
<dbReference type="PRINTS" id="PR00412">
    <property type="entry name" value="EPOXHYDRLASE"/>
</dbReference>
<dbReference type="Proteomes" id="UP000037397">
    <property type="component" value="Unassembled WGS sequence"/>
</dbReference>
<dbReference type="InterPro" id="IPR029058">
    <property type="entry name" value="AB_hydrolase_fold"/>
</dbReference>
<organism evidence="2 3">
    <name type="scientific">Luteipulveratus halotolerans</name>
    <dbReference type="NCBI Taxonomy" id="1631356"/>
    <lineage>
        <taxon>Bacteria</taxon>
        <taxon>Bacillati</taxon>
        <taxon>Actinomycetota</taxon>
        <taxon>Actinomycetes</taxon>
        <taxon>Micrococcales</taxon>
        <taxon>Dermacoccaceae</taxon>
        <taxon>Luteipulveratus</taxon>
    </lineage>
</organism>
<evidence type="ECO:0000313" key="2">
    <source>
        <dbReference type="EMBL" id="KNX35949.1"/>
    </source>
</evidence>
<reference evidence="3" key="1">
    <citation type="submission" date="2015-03" db="EMBL/GenBank/DDBJ databases">
        <title>Luteipulveratus halotolerans sp. nov., a novel actinobacterium (Dermacoccaceae) from Sarawak, Malaysia.</title>
        <authorList>
            <person name="Juboi H."/>
            <person name="Basik A."/>
            <person name="Shamsul S.S."/>
            <person name="Arnold P."/>
            <person name="Schmitt E.K."/>
            <person name="Sanglier J.-J."/>
            <person name="Yeo T."/>
        </authorList>
    </citation>
    <scope>NUCLEOTIDE SEQUENCE [LARGE SCALE GENOMIC DNA]</scope>
    <source>
        <strain evidence="3">C296001</strain>
    </source>
</reference>
<dbReference type="PANTHER" id="PTHR43194:SF5">
    <property type="entry name" value="PIMELOYL-[ACYL-CARRIER PROTEIN] METHYL ESTER ESTERASE"/>
    <property type="match status" value="1"/>
</dbReference>
<keyword evidence="3" id="KW-1185">Reference proteome</keyword>
<dbReference type="AlphaFoldDB" id="A0A0L6CE58"/>
<proteinExistence type="predicted"/>
<dbReference type="InterPro" id="IPR000073">
    <property type="entry name" value="AB_hydrolase_1"/>
</dbReference>
<dbReference type="GO" id="GO:0003824">
    <property type="term" value="F:catalytic activity"/>
    <property type="evidence" value="ECO:0007669"/>
    <property type="project" value="InterPro"/>
</dbReference>
<sequence length="268" mass="28460">MGSYVAGDGPPVVLLHGWPQTSSAWRQVAPALVAAGYTVVAPDLPGVGSSGELASGYGKDDQATALRQVLYHLGLDGPVRLVGHDIGGMIAFSWARQFPDEVARLALVDLAIPGLGLEQAMDVARGGRWHFGFFMAEAVPEFLIDGHEEQFFAHWFATLAASQRAFPPDVIAETTAAYRGSDALRRGFGHYRTLLTDGQANADWLTSGGQLPMPVAAIGGEHAVGDRLAQAVHRAAPHVEAVVVAGAGHFVAEEQPQTFLAHLIPFLR</sequence>
<name>A0A0L6CE58_9MICO</name>
<dbReference type="Gene3D" id="3.40.50.1820">
    <property type="entry name" value="alpha/beta hydrolase"/>
    <property type="match status" value="1"/>
</dbReference>
<dbReference type="InterPro" id="IPR000639">
    <property type="entry name" value="Epox_hydrolase-like"/>
</dbReference>
<feature type="domain" description="AB hydrolase-1" evidence="1">
    <location>
        <begin position="10"/>
        <end position="255"/>
    </location>
</feature>
<dbReference type="STRING" id="1631356.VV01_21430"/>
<evidence type="ECO:0000313" key="3">
    <source>
        <dbReference type="Proteomes" id="UP000037397"/>
    </source>
</evidence>
<comment type="caution">
    <text evidence="2">The sequence shown here is derived from an EMBL/GenBank/DDBJ whole genome shotgun (WGS) entry which is preliminary data.</text>
</comment>